<organism evidence="1 2">
    <name type="scientific">Goekera deserti</name>
    <dbReference type="NCBI Taxonomy" id="2497753"/>
    <lineage>
        <taxon>Bacteria</taxon>
        <taxon>Bacillati</taxon>
        <taxon>Actinomycetota</taxon>
        <taxon>Actinomycetes</taxon>
        <taxon>Geodermatophilales</taxon>
        <taxon>Geodermatophilaceae</taxon>
        <taxon>Goekera</taxon>
    </lineage>
</organism>
<dbReference type="PANTHER" id="PTHR36452:SF1">
    <property type="entry name" value="DUF2461 DOMAIN-CONTAINING PROTEIN"/>
    <property type="match status" value="1"/>
</dbReference>
<dbReference type="PANTHER" id="PTHR36452">
    <property type="entry name" value="CHROMOSOME 12, WHOLE GENOME SHOTGUN SEQUENCE"/>
    <property type="match status" value="1"/>
</dbReference>
<dbReference type="Pfam" id="PF09365">
    <property type="entry name" value="DUF2461"/>
    <property type="match status" value="1"/>
</dbReference>
<evidence type="ECO:0000313" key="2">
    <source>
        <dbReference type="Proteomes" id="UP000470470"/>
    </source>
</evidence>
<sequence>MTFTGFPDAGLVFYEGLEADNTRSYWTDHRAEYEAHVRAPLQALLDEVAPEFGGDAKVFRPYRDVRFSNDKTPYKTHAGAVVHDSGSGTGAWYVQVSAEGLLVAGGSWRLESDQVERYRRAVDSDVPGGALEQEVARLRGAGFTIEGDRLVRSPRGYPADHPRIDLLRHRSLHASRHWPPAGWLHTRQAATRVRDSWREFSALNRWLADNVGATTVERSPRR</sequence>
<dbReference type="RefSeq" id="WP_162393651.1">
    <property type="nucleotide sequence ID" value="NZ_JAABOZ010000014.1"/>
</dbReference>
<dbReference type="Proteomes" id="UP000470470">
    <property type="component" value="Unassembled WGS sequence"/>
</dbReference>
<proteinExistence type="predicted"/>
<name>A0A7K3WI58_9ACTN</name>
<dbReference type="PIRSF" id="PIRSF028451">
    <property type="entry name" value="UCP028451"/>
    <property type="match status" value="1"/>
</dbReference>
<dbReference type="AlphaFoldDB" id="A0A7K3WI58"/>
<accession>A0A7K3WI58</accession>
<dbReference type="InterPro" id="IPR012808">
    <property type="entry name" value="CHP02453"/>
</dbReference>
<dbReference type="NCBIfam" id="TIGR02453">
    <property type="entry name" value="TIGR02453 family protein"/>
    <property type="match status" value="1"/>
</dbReference>
<protein>
    <submittedName>
        <fullName evidence="1">DUF2461 domain-containing protein</fullName>
    </submittedName>
</protein>
<evidence type="ECO:0000313" key="1">
    <source>
        <dbReference type="EMBL" id="NEL56185.1"/>
    </source>
</evidence>
<dbReference type="InterPro" id="IPR015996">
    <property type="entry name" value="UCP028451"/>
</dbReference>
<comment type="caution">
    <text evidence="1">The sequence shown here is derived from an EMBL/GenBank/DDBJ whole genome shotgun (WGS) entry which is preliminary data.</text>
</comment>
<dbReference type="EMBL" id="JAAGWK010000030">
    <property type="protein sequence ID" value="NEL56185.1"/>
    <property type="molecule type" value="Genomic_DNA"/>
</dbReference>
<reference evidence="1 2" key="1">
    <citation type="submission" date="2020-02" db="EMBL/GenBank/DDBJ databases">
        <title>The whole genome sequence of CPCC 205119.</title>
        <authorList>
            <person name="Jiang Z."/>
        </authorList>
    </citation>
    <scope>NUCLEOTIDE SEQUENCE [LARGE SCALE GENOMIC DNA]</scope>
    <source>
        <strain evidence="1 2">CPCC 205119</strain>
    </source>
</reference>
<keyword evidence="2" id="KW-1185">Reference proteome</keyword>
<gene>
    <name evidence="1" type="ORF">G1H19_19610</name>
</gene>